<evidence type="ECO:0000256" key="1">
    <source>
        <dbReference type="SAM" id="MobiDB-lite"/>
    </source>
</evidence>
<name>U4LKK5_PYROM</name>
<feature type="compositionally biased region" description="Low complexity" evidence="1">
    <location>
        <begin position="13"/>
        <end position="24"/>
    </location>
</feature>
<dbReference type="Proteomes" id="UP000018144">
    <property type="component" value="Unassembled WGS sequence"/>
</dbReference>
<accession>U4LKK5</accession>
<keyword evidence="3" id="KW-1185">Reference proteome</keyword>
<feature type="region of interest" description="Disordered" evidence="1">
    <location>
        <begin position="86"/>
        <end position="133"/>
    </location>
</feature>
<evidence type="ECO:0000313" key="3">
    <source>
        <dbReference type="Proteomes" id="UP000018144"/>
    </source>
</evidence>
<reference evidence="2 3" key="1">
    <citation type="journal article" date="2013" name="PLoS Genet.">
        <title>The genome and development-dependent transcriptomes of Pyronema confluens: a window into fungal evolution.</title>
        <authorList>
            <person name="Traeger S."/>
            <person name="Altegoer F."/>
            <person name="Freitag M."/>
            <person name="Gabaldon T."/>
            <person name="Kempken F."/>
            <person name="Kumar A."/>
            <person name="Marcet-Houben M."/>
            <person name="Poggeler S."/>
            <person name="Stajich J.E."/>
            <person name="Nowrousian M."/>
        </authorList>
    </citation>
    <scope>NUCLEOTIDE SEQUENCE [LARGE SCALE GENOMIC DNA]</scope>
    <source>
        <strain evidence="3">CBS 100304</strain>
        <tissue evidence="2">Vegetative mycelium</tissue>
    </source>
</reference>
<evidence type="ECO:0000313" key="2">
    <source>
        <dbReference type="EMBL" id="CCX32639.1"/>
    </source>
</evidence>
<dbReference type="EMBL" id="HF935906">
    <property type="protein sequence ID" value="CCX32639.1"/>
    <property type="molecule type" value="Genomic_DNA"/>
</dbReference>
<feature type="region of interest" description="Disordered" evidence="1">
    <location>
        <begin position="1"/>
        <end position="72"/>
    </location>
</feature>
<feature type="compositionally biased region" description="Basic residues" evidence="1">
    <location>
        <begin position="116"/>
        <end position="133"/>
    </location>
</feature>
<proteinExistence type="predicted"/>
<dbReference type="OrthoDB" id="5426707at2759"/>
<organism evidence="2 3">
    <name type="scientific">Pyronema omphalodes (strain CBS 100304)</name>
    <name type="common">Pyronema confluens</name>
    <dbReference type="NCBI Taxonomy" id="1076935"/>
    <lineage>
        <taxon>Eukaryota</taxon>
        <taxon>Fungi</taxon>
        <taxon>Dikarya</taxon>
        <taxon>Ascomycota</taxon>
        <taxon>Pezizomycotina</taxon>
        <taxon>Pezizomycetes</taxon>
        <taxon>Pezizales</taxon>
        <taxon>Pyronemataceae</taxon>
        <taxon>Pyronema</taxon>
    </lineage>
</organism>
<feature type="compositionally biased region" description="Basic residues" evidence="1">
    <location>
        <begin position="32"/>
        <end position="47"/>
    </location>
</feature>
<dbReference type="eggNOG" id="ENOG502SATA">
    <property type="taxonomic scope" value="Eukaryota"/>
</dbReference>
<gene>
    <name evidence="2" type="ORF">PCON_13490</name>
</gene>
<sequence>MFSRHHRTRPYGSTTTTSTVVTKKPSLLSRLTRPRGARTSTTRRHHGAGYGSTMGSSTAAPVALNRPRRRTSISDKISGALLRLKGSLTGRPGQKAAGTRRMRGTDGRGVHATTTTRRHGGSRVGGGRRYRRW</sequence>
<dbReference type="AlphaFoldDB" id="U4LKK5"/>
<protein>
    <submittedName>
        <fullName evidence="2">Uncharacterized protein</fullName>
    </submittedName>
</protein>